<proteinExistence type="predicted"/>
<evidence type="ECO:0000256" key="3">
    <source>
        <dbReference type="ARBA" id="ARBA00023016"/>
    </source>
</evidence>
<evidence type="ECO:0000313" key="9">
    <source>
        <dbReference type="Proteomes" id="UP001280121"/>
    </source>
</evidence>
<dbReference type="PANTHER" id="PTHR32263:SF5">
    <property type="entry name" value="INACTIVE POLY [ADP-RIBOSE] POLYMERASE SRO1-RELATED"/>
    <property type="match status" value="1"/>
</dbReference>
<organism evidence="8 9">
    <name type="scientific">Dipteronia dyeriana</name>
    <dbReference type="NCBI Taxonomy" id="168575"/>
    <lineage>
        <taxon>Eukaryota</taxon>
        <taxon>Viridiplantae</taxon>
        <taxon>Streptophyta</taxon>
        <taxon>Embryophyta</taxon>
        <taxon>Tracheophyta</taxon>
        <taxon>Spermatophyta</taxon>
        <taxon>Magnoliopsida</taxon>
        <taxon>eudicotyledons</taxon>
        <taxon>Gunneridae</taxon>
        <taxon>Pentapetalae</taxon>
        <taxon>rosids</taxon>
        <taxon>malvids</taxon>
        <taxon>Sapindales</taxon>
        <taxon>Sapindaceae</taxon>
        <taxon>Hippocastanoideae</taxon>
        <taxon>Acereae</taxon>
        <taxon>Dipteronia</taxon>
    </lineage>
</organism>
<evidence type="ECO:0000256" key="4">
    <source>
        <dbReference type="ARBA" id="ARBA00023242"/>
    </source>
</evidence>
<evidence type="ECO:0000256" key="1">
    <source>
        <dbReference type="ARBA" id="ARBA00004123"/>
    </source>
</evidence>
<keyword evidence="4" id="KW-0539">Nucleus</keyword>
<reference evidence="8" key="1">
    <citation type="journal article" date="2023" name="Plant J.">
        <title>Genome sequences and population genomics provide insights into the demographic history, inbreeding, and mutation load of two 'living fossil' tree species of Dipteronia.</title>
        <authorList>
            <person name="Feng Y."/>
            <person name="Comes H.P."/>
            <person name="Chen J."/>
            <person name="Zhu S."/>
            <person name="Lu R."/>
            <person name="Zhang X."/>
            <person name="Li P."/>
            <person name="Qiu J."/>
            <person name="Olsen K.M."/>
            <person name="Qiu Y."/>
        </authorList>
    </citation>
    <scope>NUCLEOTIDE SEQUENCE</scope>
    <source>
        <strain evidence="8">KIB01</strain>
    </source>
</reference>
<accession>A0AAD9XN81</accession>
<dbReference type="EMBL" id="JANJYI010000001">
    <property type="protein sequence ID" value="KAK2662659.1"/>
    <property type="molecule type" value="Genomic_DNA"/>
</dbReference>
<protein>
    <recommendedName>
        <fullName evidence="10">Poly [ADP-ribose] polymerase</fullName>
    </recommendedName>
</protein>
<dbReference type="Proteomes" id="UP001280121">
    <property type="component" value="Unassembled WGS sequence"/>
</dbReference>
<dbReference type="Pfam" id="PF23467">
    <property type="entry name" value="WWE_5"/>
    <property type="match status" value="1"/>
</dbReference>
<dbReference type="InterPro" id="IPR044964">
    <property type="entry name" value="RCD1/SRO1-5"/>
</dbReference>
<feature type="region of interest" description="Disordered" evidence="5">
    <location>
        <begin position="487"/>
        <end position="506"/>
    </location>
</feature>
<evidence type="ECO:0000259" key="7">
    <source>
        <dbReference type="PROSITE" id="PS51879"/>
    </source>
</evidence>
<keyword evidence="3" id="KW-0346">Stress response</keyword>
<evidence type="ECO:0008006" key="10">
    <source>
        <dbReference type="Google" id="ProtNLM"/>
    </source>
</evidence>
<dbReference type="SUPFAM" id="SSF56399">
    <property type="entry name" value="ADP-ribosylation"/>
    <property type="match status" value="1"/>
</dbReference>
<dbReference type="AlphaFoldDB" id="A0AAD9XN81"/>
<sequence>MDAKIAKVLDSSRRVVPGLKRKRAARSATYLAGASRSELQQKRRKLNGGVSKLVRGCHFRRSLLRCYSNFMKSGIPQRLMFHEDGEWTDFPQHLVTLVKKDLQVKKAVVEAECDGQRFVLDFLHMFRLDLKTGSQQPIAWIDEAGTCFFPETYSDGNELNICCQNECGKDHEPMFRESYGPHEIKLQLEIDIAGLDQSKVKECSGESNAIIKQIQIAQKPASNQYVVEVEDSCNRKPNGKLDQTTEGNQHMKLIVTESELGDEKLDTNAVRKIFIKGMSPFGGVGILDINRCSSASMQARFELFQKQLEITEKYRGHTNVRYAWLATSKVLLSTIMMYGLGHCGTSMTRSAYGIGVHLTAAPDTSASFCDVDENGVRHMIFCRVIMGNMEPLYPGTKQFHPSTEDFDSGVDDLRNPNHFIVWNMNMNTHIFPEFVVSFKVSSSAEGNLIGSESQHAVSAITTSSQGPQDHLRLESSAVDLGSHPISDAGGSLGKAPSTNSSSPRAPKSPWMPFSMLFAAISNKVPPKNMELITNHYELFRAKKINRDEFVKRLRLIVGDVLLRSTITVLQCKGFIQGSSEGGFQTILRLLDIHFTSKLFILMVTFVSFAVRD</sequence>
<dbReference type="PROSITE" id="PS51879">
    <property type="entry name" value="RST"/>
    <property type="match status" value="1"/>
</dbReference>
<comment type="caution">
    <text evidence="8">The sequence shown here is derived from an EMBL/GenBank/DDBJ whole genome shotgun (WGS) entry which is preliminary data.</text>
</comment>
<comment type="subcellular location">
    <subcellularLocation>
        <location evidence="1">Nucleus</location>
    </subcellularLocation>
</comment>
<evidence type="ECO:0000259" key="6">
    <source>
        <dbReference type="PROSITE" id="PS51059"/>
    </source>
</evidence>
<dbReference type="InterPro" id="IPR022003">
    <property type="entry name" value="RST"/>
</dbReference>
<evidence type="ECO:0000256" key="5">
    <source>
        <dbReference type="SAM" id="MobiDB-lite"/>
    </source>
</evidence>
<dbReference type="Pfam" id="PF12174">
    <property type="entry name" value="RST"/>
    <property type="match status" value="1"/>
</dbReference>
<dbReference type="InterPro" id="IPR057823">
    <property type="entry name" value="WWE_RCD1"/>
</dbReference>
<name>A0AAD9XN81_9ROSI</name>
<dbReference type="PROSITE" id="PS51059">
    <property type="entry name" value="PARP_CATALYTIC"/>
    <property type="match status" value="1"/>
</dbReference>
<feature type="domain" description="PARP catalytic" evidence="6">
    <location>
        <begin position="242"/>
        <end position="460"/>
    </location>
</feature>
<dbReference type="Pfam" id="PF00644">
    <property type="entry name" value="PARP"/>
    <property type="match status" value="1"/>
</dbReference>
<dbReference type="GO" id="GO:0005634">
    <property type="term" value="C:nucleus"/>
    <property type="evidence" value="ECO:0007669"/>
    <property type="project" value="UniProtKB-SubCell"/>
</dbReference>
<gene>
    <name evidence="8" type="ORF">Ddye_001233</name>
</gene>
<evidence type="ECO:0000313" key="8">
    <source>
        <dbReference type="EMBL" id="KAK2662659.1"/>
    </source>
</evidence>
<dbReference type="Gene3D" id="3.90.228.10">
    <property type="match status" value="1"/>
</dbReference>
<dbReference type="GO" id="GO:0003950">
    <property type="term" value="F:NAD+ poly-ADP-ribosyltransferase activity"/>
    <property type="evidence" value="ECO:0007669"/>
    <property type="project" value="InterPro"/>
</dbReference>
<evidence type="ECO:0000256" key="2">
    <source>
        <dbReference type="ARBA" id="ARBA00022473"/>
    </source>
</evidence>
<keyword evidence="2" id="KW-0217">Developmental protein</keyword>
<dbReference type="PANTHER" id="PTHR32263">
    <property type="entry name" value="INACTIVE POLY [ADP-RIBOSE] POLYMERASE SRO4-RELATED"/>
    <property type="match status" value="1"/>
</dbReference>
<dbReference type="InterPro" id="IPR012317">
    <property type="entry name" value="Poly(ADP-ribose)pol_cat_dom"/>
</dbReference>
<feature type="domain" description="RST" evidence="7">
    <location>
        <begin position="504"/>
        <end position="575"/>
    </location>
</feature>
<keyword evidence="9" id="KW-1185">Reference proteome</keyword>